<keyword evidence="3" id="KW-1185">Reference proteome</keyword>
<protein>
    <recommendedName>
        <fullName evidence="4">SMODS-associating 2TM beta-strand rich effector domain-containing protein</fullName>
    </recommendedName>
</protein>
<feature type="transmembrane region" description="Helical" evidence="1">
    <location>
        <begin position="21"/>
        <end position="42"/>
    </location>
</feature>
<evidence type="ECO:0000313" key="3">
    <source>
        <dbReference type="Proteomes" id="UP000282211"/>
    </source>
</evidence>
<comment type="caution">
    <text evidence="2">The sequence shown here is derived from an EMBL/GenBank/DDBJ whole genome shotgun (WGS) entry which is preliminary data.</text>
</comment>
<sequence>MAELGEHRQFRGVNFVMNRQQINSASAFGTSLILAATSVILAPKVSQMALLPQIIYALFATIGFYSIFTLLKRGLTRYYLRGILGKWYYVTAPFSFSSFKDANYAVMTFYISAKGNLDYKVDLYPTRKGLEEPGSERSRGHAYTKSCRYHEADRKLDLVFNVNYAGETGQATRDGRLFLRFVEAGHLEGDWVSEVSLHTDDSLQERQLSTGRMIAARPDKFFEITDKALKNAIDTKV</sequence>
<dbReference type="EMBL" id="RBII01000002">
    <property type="protein sequence ID" value="RKQ68840.1"/>
    <property type="molecule type" value="Genomic_DNA"/>
</dbReference>
<name>A0A420WD32_9PROT</name>
<evidence type="ECO:0000313" key="2">
    <source>
        <dbReference type="EMBL" id="RKQ68840.1"/>
    </source>
</evidence>
<gene>
    <name evidence="2" type="ORF">DES40_1614</name>
</gene>
<feature type="transmembrane region" description="Helical" evidence="1">
    <location>
        <begin position="54"/>
        <end position="71"/>
    </location>
</feature>
<organism evidence="2 3">
    <name type="scientific">Litorimonas taeanensis</name>
    <dbReference type="NCBI Taxonomy" id="568099"/>
    <lineage>
        <taxon>Bacteria</taxon>
        <taxon>Pseudomonadati</taxon>
        <taxon>Pseudomonadota</taxon>
        <taxon>Alphaproteobacteria</taxon>
        <taxon>Maricaulales</taxon>
        <taxon>Robiginitomaculaceae</taxon>
    </lineage>
</organism>
<evidence type="ECO:0008006" key="4">
    <source>
        <dbReference type="Google" id="ProtNLM"/>
    </source>
</evidence>
<dbReference type="AlphaFoldDB" id="A0A420WD32"/>
<keyword evidence="1" id="KW-0472">Membrane</keyword>
<keyword evidence="1" id="KW-1133">Transmembrane helix</keyword>
<accession>A0A420WD32</accession>
<keyword evidence="1" id="KW-0812">Transmembrane</keyword>
<dbReference type="InParanoid" id="A0A420WD32"/>
<evidence type="ECO:0000256" key="1">
    <source>
        <dbReference type="SAM" id="Phobius"/>
    </source>
</evidence>
<dbReference type="Proteomes" id="UP000282211">
    <property type="component" value="Unassembled WGS sequence"/>
</dbReference>
<reference evidence="2 3" key="1">
    <citation type="submission" date="2018-10" db="EMBL/GenBank/DDBJ databases">
        <title>Genomic Encyclopedia of Type Strains, Phase IV (KMG-IV): sequencing the most valuable type-strain genomes for metagenomic binning, comparative biology and taxonomic classification.</title>
        <authorList>
            <person name="Goeker M."/>
        </authorList>
    </citation>
    <scope>NUCLEOTIDE SEQUENCE [LARGE SCALE GENOMIC DNA]</scope>
    <source>
        <strain evidence="2 3">DSM 22008</strain>
    </source>
</reference>
<proteinExistence type="predicted"/>